<keyword evidence="2" id="KW-0489">Methyltransferase</keyword>
<dbReference type="CDD" id="cd02440">
    <property type="entry name" value="AdoMet_MTases"/>
    <property type="match status" value="1"/>
</dbReference>
<dbReference type="Proteomes" id="UP000321046">
    <property type="component" value="Unassembled WGS sequence"/>
</dbReference>
<dbReference type="SUPFAM" id="SSF53335">
    <property type="entry name" value="S-adenosyl-L-methionine-dependent methyltransferases"/>
    <property type="match status" value="1"/>
</dbReference>
<organism evidence="2 3">
    <name type="scientific">Lujinxingia vulgaris</name>
    <dbReference type="NCBI Taxonomy" id="2600176"/>
    <lineage>
        <taxon>Bacteria</taxon>
        <taxon>Deltaproteobacteria</taxon>
        <taxon>Bradymonadales</taxon>
        <taxon>Lujinxingiaceae</taxon>
        <taxon>Lujinxingia</taxon>
    </lineage>
</organism>
<dbReference type="InterPro" id="IPR013217">
    <property type="entry name" value="Methyltransf_12"/>
</dbReference>
<dbReference type="AlphaFoldDB" id="A0A5C6XDI7"/>
<feature type="domain" description="Methyltransferase type 12" evidence="1">
    <location>
        <begin position="105"/>
        <end position="199"/>
    </location>
</feature>
<dbReference type="GO" id="GO:0008168">
    <property type="term" value="F:methyltransferase activity"/>
    <property type="evidence" value="ECO:0007669"/>
    <property type="project" value="UniProtKB-KW"/>
</dbReference>
<name>A0A5C6XDI7_9DELT</name>
<dbReference type="Gene3D" id="3.40.50.150">
    <property type="entry name" value="Vaccinia Virus protein VP39"/>
    <property type="match status" value="1"/>
</dbReference>
<evidence type="ECO:0000259" key="1">
    <source>
        <dbReference type="Pfam" id="PF08242"/>
    </source>
</evidence>
<proteinExistence type="predicted"/>
<accession>A0A5C6XDI7</accession>
<dbReference type="InterPro" id="IPR029063">
    <property type="entry name" value="SAM-dependent_MTases_sf"/>
</dbReference>
<sequence length="280" mass="30298">MGASKSTCDSPTSPAAIVISTSLWSMPNTDAARACCSRVNVRVVYSVTRHHDDSGRCMAPQKVFDSADAYTTSITTLLPAHALMREIAIASLVAQTPERGTLGVVGCGPGDELVALAAAFPGWDIIAFEPAEAMARTATERLRVEGLAAQVRVIPRALRPADAPDWDAAICLMVTHFIAPGSARRDFWKTWARHLRPGAPWVLSEIVATTPKEREAWVRWARQQGASEVELKRLDARLAGDGFYVLPEHDTLLMAEQAGLLAPCTLLQVLGVRMWSGTRG</sequence>
<dbReference type="EMBL" id="VOSL01000043">
    <property type="protein sequence ID" value="TXD36852.1"/>
    <property type="molecule type" value="Genomic_DNA"/>
</dbReference>
<evidence type="ECO:0000313" key="2">
    <source>
        <dbReference type="EMBL" id="TXD36852.1"/>
    </source>
</evidence>
<protein>
    <submittedName>
        <fullName evidence="2">Class I SAM-dependent methyltransferase</fullName>
    </submittedName>
</protein>
<gene>
    <name evidence="2" type="ORF">FRC96_09025</name>
</gene>
<evidence type="ECO:0000313" key="3">
    <source>
        <dbReference type="Proteomes" id="UP000321046"/>
    </source>
</evidence>
<dbReference type="OrthoDB" id="8558926at2"/>
<reference evidence="2 3" key="1">
    <citation type="submission" date="2019-08" db="EMBL/GenBank/DDBJ databases">
        <title>Bradymonadales sp. TMQ2.</title>
        <authorList>
            <person name="Liang Q."/>
        </authorList>
    </citation>
    <scope>NUCLEOTIDE SEQUENCE [LARGE SCALE GENOMIC DNA]</scope>
    <source>
        <strain evidence="2 3">TMQ2</strain>
    </source>
</reference>
<comment type="caution">
    <text evidence="2">The sequence shown here is derived from an EMBL/GenBank/DDBJ whole genome shotgun (WGS) entry which is preliminary data.</text>
</comment>
<dbReference type="GO" id="GO:0032259">
    <property type="term" value="P:methylation"/>
    <property type="evidence" value="ECO:0007669"/>
    <property type="project" value="UniProtKB-KW"/>
</dbReference>
<dbReference type="Pfam" id="PF08242">
    <property type="entry name" value="Methyltransf_12"/>
    <property type="match status" value="1"/>
</dbReference>
<keyword evidence="2" id="KW-0808">Transferase</keyword>